<accession>A0ABN1T589</accession>
<proteinExistence type="predicted"/>
<keyword evidence="3" id="KW-1185">Reference proteome</keyword>
<name>A0ABN1T589_9ACTN</name>
<feature type="domain" description="Pyrrolo-quinoline quinone repeat" evidence="1">
    <location>
        <begin position="453"/>
        <end position="513"/>
    </location>
</feature>
<evidence type="ECO:0000259" key="1">
    <source>
        <dbReference type="Pfam" id="PF13360"/>
    </source>
</evidence>
<evidence type="ECO:0000313" key="3">
    <source>
        <dbReference type="Proteomes" id="UP001501072"/>
    </source>
</evidence>
<dbReference type="InterPro" id="IPR018391">
    <property type="entry name" value="PQQ_b-propeller_rpt"/>
</dbReference>
<dbReference type="InterPro" id="IPR015943">
    <property type="entry name" value="WD40/YVTN_repeat-like_dom_sf"/>
</dbReference>
<reference evidence="2 3" key="1">
    <citation type="journal article" date="2019" name="Int. J. Syst. Evol. Microbiol.">
        <title>The Global Catalogue of Microorganisms (GCM) 10K type strain sequencing project: providing services to taxonomists for standard genome sequencing and annotation.</title>
        <authorList>
            <consortium name="The Broad Institute Genomics Platform"/>
            <consortium name="The Broad Institute Genome Sequencing Center for Infectious Disease"/>
            <person name="Wu L."/>
            <person name="Ma J."/>
        </authorList>
    </citation>
    <scope>NUCLEOTIDE SEQUENCE [LARGE SCALE GENOMIC DNA]</scope>
    <source>
        <strain evidence="2 3">JCM 11269</strain>
    </source>
</reference>
<dbReference type="Gene3D" id="2.130.10.10">
    <property type="entry name" value="YVTN repeat-like/Quinoprotein amine dehydrogenase"/>
    <property type="match status" value="1"/>
</dbReference>
<comment type="caution">
    <text evidence="2">The sequence shown here is derived from an EMBL/GenBank/DDBJ whole genome shotgun (WGS) entry which is preliminary data.</text>
</comment>
<dbReference type="Pfam" id="PF13360">
    <property type="entry name" value="PQQ_2"/>
    <property type="match status" value="1"/>
</dbReference>
<evidence type="ECO:0000313" key="2">
    <source>
        <dbReference type="EMBL" id="GAA1015311.1"/>
    </source>
</evidence>
<dbReference type="RefSeq" id="WP_067397148.1">
    <property type="nucleotide sequence ID" value="NZ_BAAAHU010000063.1"/>
</dbReference>
<protein>
    <recommendedName>
        <fullName evidence="1">Pyrrolo-quinoline quinone repeat domain-containing protein</fullName>
    </recommendedName>
</protein>
<dbReference type="InterPro" id="IPR002372">
    <property type="entry name" value="PQQ_rpt_dom"/>
</dbReference>
<sequence length="539" mass="58567">MTRAPMVRRVFGDSPFAGVGAPALAVADARSRTVAVGGYLGYVQWGGSGTADSRWTGHRIGVYEQDGLRCRHLVRSEYPVRSFAFHPVLPLLAVGTGQYDGGCFFEGELLLIRLDSGDVVSALRHPREVLEVEWRSETELRLVLAPCDDWENPQAYEQGHVVVVTRPDWGAVGRKSIGAEEVAAPVEPVVRSNRGAETRRFLADLAASAGRQWSVRRRVWAVEGTEDGRVVAALDGVLAEAWLPSGELHWRVEDEEGGRQLVPAPDGTSVWVNAERRGGRRGVNGEPASRLARIAVDTGQVLETLSPDVFTVVVAVGRKMVLRPLDDWYGRRTSPERLLMFDLDGPESGRGNGPVDGPEVGRFDVFNHAFPVRRASRPYLLVGTDPGESHKDKWVTVLEADGTLRRLFPHSWVPEEHHFGGPAVETGQSLVYAGTVHHPHGLQPGGAYVVRRSLDGSVRWQHRTDHPATALDSDGETVYVAYNSGALTALDAGDGSVRWHTELTVDGAPATALSLAVAPQGHLLIGTVDGRILECSPQP</sequence>
<dbReference type="SMART" id="SM00564">
    <property type="entry name" value="PQQ"/>
    <property type="match status" value="2"/>
</dbReference>
<dbReference type="SUPFAM" id="SSF69322">
    <property type="entry name" value="Tricorn protease domain 2"/>
    <property type="match status" value="1"/>
</dbReference>
<gene>
    <name evidence="2" type="ORF">GCM10009564_47370</name>
</gene>
<dbReference type="EMBL" id="BAAAHU010000063">
    <property type="protein sequence ID" value="GAA1015311.1"/>
    <property type="molecule type" value="Genomic_DNA"/>
</dbReference>
<dbReference type="Proteomes" id="UP001501072">
    <property type="component" value="Unassembled WGS sequence"/>
</dbReference>
<organism evidence="2 3">
    <name type="scientific">Streptomyces thermogriseus</name>
    <dbReference type="NCBI Taxonomy" id="75292"/>
    <lineage>
        <taxon>Bacteria</taxon>
        <taxon>Bacillati</taxon>
        <taxon>Actinomycetota</taxon>
        <taxon>Actinomycetes</taxon>
        <taxon>Kitasatosporales</taxon>
        <taxon>Streptomycetaceae</taxon>
        <taxon>Streptomyces</taxon>
    </lineage>
</organism>